<protein>
    <recommendedName>
        <fullName evidence="4">Inner membrane protein</fullName>
    </recommendedName>
</protein>
<evidence type="ECO:0000256" key="1">
    <source>
        <dbReference type="SAM" id="Phobius"/>
    </source>
</evidence>
<feature type="transmembrane region" description="Helical" evidence="1">
    <location>
        <begin position="117"/>
        <end position="133"/>
    </location>
</feature>
<comment type="caution">
    <text evidence="2">The sequence shown here is derived from an EMBL/GenBank/DDBJ whole genome shotgun (WGS) entry which is preliminary data.</text>
</comment>
<dbReference type="Pfam" id="PF10688">
    <property type="entry name" value="Imp-YgjV"/>
    <property type="match status" value="1"/>
</dbReference>
<reference evidence="2 3" key="1">
    <citation type="submission" date="2013-03" db="EMBL/GenBank/DDBJ databases">
        <title>Salinisphaera dokdonensis CL-ES53 Genome Sequencing.</title>
        <authorList>
            <person name="Li C."/>
            <person name="Lai Q."/>
            <person name="Shao Z."/>
        </authorList>
    </citation>
    <scope>NUCLEOTIDE SEQUENCE [LARGE SCALE GENOMIC DNA]</scope>
    <source>
        <strain evidence="2 3">CL-ES53</strain>
    </source>
</reference>
<name>A0ABV2B4K9_9GAMM</name>
<organism evidence="2 3">
    <name type="scientific">Salinisphaera dokdonensis CL-ES53</name>
    <dbReference type="NCBI Taxonomy" id="1304272"/>
    <lineage>
        <taxon>Bacteria</taxon>
        <taxon>Pseudomonadati</taxon>
        <taxon>Pseudomonadota</taxon>
        <taxon>Gammaproteobacteria</taxon>
        <taxon>Salinisphaerales</taxon>
        <taxon>Salinisphaeraceae</taxon>
        <taxon>Salinisphaera</taxon>
    </lineage>
</organism>
<keyword evidence="1" id="KW-1133">Transmembrane helix</keyword>
<dbReference type="RefSeq" id="WP_353113396.1">
    <property type="nucleotide sequence ID" value="NZ_APND01000006.1"/>
</dbReference>
<feature type="transmembrane region" description="Helical" evidence="1">
    <location>
        <begin position="93"/>
        <end position="111"/>
    </location>
</feature>
<keyword evidence="1" id="KW-0812">Transmembrane</keyword>
<dbReference type="Proteomes" id="UP001460888">
    <property type="component" value="Unassembled WGS sequence"/>
</dbReference>
<feature type="transmembrane region" description="Helical" evidence="1">
    <location>
        <begin position="49"/>
        <end position="81"/>
    </location>
</feature>
<keyword evidence="3" id="KW-1185">Reference proteome</keyword>
<dbReference type="EMBL" id="APND01000006">
    <property type="protein sequence ID" value="MES1930817.1"/>
    <property type="molecule type" value="Genomic_DNA"/>
</dbReference>
<evidence type="ECO:0008006" key="4">
    <source>
        <dbReference type="Google" id="ProtNLM"/>
    </source>
</evidence>
<dbReference type="InterPro" id="IPR019629">
    <property type="entry name" value="Uncharacterised_HI1736/YgjV"/>
</dbReference>
<dbReference type="PIRSF" id="PIRSF011443">
    <property type="entry name" value="YgjV"/>
    <property type="match status" value="1"/>
</dbReference>
<accession>A0ABV2B4K9</accession>
<evidence type="ECO:0000313" key="2">
    <source>
        <dbReference type="EMBL" id="MES1930817.1"/>
    </source>
</evidence>
<dbReference type="InterPro" id="IPR026267">
    <property type="entry name" value="YgjV"/>
</dbReference>
<sequence length="184" mass="19967">MPQRSGLAFAGTRDVFDDLSIRWLAGQAFGLIALALCVAGFASKRDDRLFFLLLFANVAFALQFVMFRSWVAAAIAALIVLRIHLVRQYKGHVAIMLGVMAATAIAALFTWSAPRDAWALAAGLIGTYGMFMLEGIPMRWLLAVAAFCWVVSNLLVGSLGGTLAETLILITNLVTITRLYRASP</sequence>
<feature type="transmembrane region" description="Helical" evidence="1">
    <location>
        <begin position="21"/>
        <end position="43"/>
    </location>
</feature>
<gene>
    <name evidence="2" type="ORF">SADO_16278</name>
</gene>
<proteinExistence type="predicted"/>
<evidence type="ECO:0000313" key="3">
    <source>
        <dbReference type="Proteomes" id="UP001460888"/>
    </source>
</evidence>
<keyword evidence="1" id="KW-0472">Membrane</keyword>